<dbReference type="OrthoDB" id="1161437at2"/>
<dbReference type="RefSeq" id="WP_143916913.1">
    <property type="nucleotide sequence ID" value="NZ_CANMXV010000043.1"/>
</dbReference>
<protein>
    <submittedName>
        <fullName evidence="1">Uncharacterized protein</fullName>
    </submittedName>
</protein>
<dbReference type="Proteomes" id="UP000318833">
    <property type="component" value="Unassembled WGS sequence"/>
</dbReference>
<gene>
    <name evidence="1" type="ORF">FOF46_14310</name>
</gene>
<accession>A0A554VJ78</accession>
<organism evidence="1 2">
    <name type="scientific">Aquimarina algiphila</name>
    <dbReference type="NCBI Taxonomy" id="2047982"/>
    <lineage>
        <taxon>Bacteria</taxon>
        <taxon>Pseudomonadati</taxon>
        <taxon>Bacteroidota</taxon>
        <taxon>Flavobacteriia</taxon>
        <taxon>Flavobacteriales</taxon>
        <taxon>Flavobacteriaceae</taxon>
        <taxon>Aquimarina</taxon>
    </lineage>
</organism>
<dbReference type="EMBL" id="VLNR01000028">
    <property type="protein sequence ID" value="TSE07896.1"/>
    <property type="molecule type" value="Genomic_DNA"/>
</dbReference>
<reference evidence="1 2" key="1">
    <citation type="submission" date="2019-07" db="EMBL/GenBank/DDBJ databases">
        <title>The draft genome sequence of Aquimarina algiphila M91.</title>
        <authorList>
            <person name="Meng X."/>
        </authorList>
    </citation>
    <scope>NUCLEOTIDE SEQUENCE [LARGE SCALE GENOMIC DNA]</scope>
    <source>
        <strain evidence="1 2">M91</strain>
    </source>
</reference>
<keyword evidence="2" id="KW-1185">Reference proteome</keyword>
<evidence type="ECO:0000313" key="1">
    <source>
        <dbReference type="EMBL" id="TSE07896.1"/>
    </source>
</evidence>
<dbReference type="AlphaFoldDB" id="A0A554VJ78"/>
<evidence type="ECO:0000313" key="2">
    <source>
        <dbReference type="Proteomes" id="UP000318833"/>
    </source>
</evidence>
<proteinExistence type="predicted"/>
<comment type="caution">
    <text evidence="1">The sequence shown here is derived from an EMBL/GenBank/DDBJ whole genome shotgun (WGS) entry which is preliminary data.</text>
</comment>
<sequence length="492" mass="57051">MTRFTVKFEDGETRTITANYIKPEIVKGWWTYDEKGEQPYIYKMLDENSERQKVSVPLGETMFFHVEVKGIKVGEEIELQLFDYDELFWKADILDPDDSKFPNDPVTTKEKVKQVGDKRIVTIEVKLEDSWEPVIYDDHDGYMVSMDQTIELYWKISYKKLSEEFPKDENDDRLRVGYNEQDLFIKPIVEGTGLPEFYDNKGKLMIFGFKMLAKISKELNPNPYFSSLFISTVRITETSTLTEINKVKKTLLYERVSWDTNESVRYGYKSVQSGNYVIKGEATFKNVNQFEIQKTKKFSDYFNRRDLRNGSDILIKQGREALRILDFINASKTVHSIFKEPEKGLQIPKPSSVISAMGLFSAIRSVSGFGALSPLFMTADVIATKVVNEIINEFTEESRLAWEHRKMAGLKSALTWVKTENAGAKMLGLKAIEYVCQEAYEKVLCKEIKTLPELRDYEAPLDAGDNNYYTCFYYEKTENGREKYLIDCFVLN</sequence>
<name>A0A554VJ78_9FLAO</name>